<proteinExistence type="predicted"/>
<dbReference type="EMBL" id="OZ021740">
    <property type="protein sequence ID" value="CAK9324407.1"/>
    <property type="molecule type" value="Genomic_DNA"/>
</dbReference>
<dbReference type="Proteomes" id="UP001642487">
    <property type="component" value="Chromosome 6"/>
</dbReference>
<protein>
    <submittedName>
        <fullName evidence="1">Uncharacterized protein</fullName>
    </submittedName>
</protein>
<gene>
    <name evidence="1" type="ORF">CITCOLO1_LOCUS16641</name>
</gene>
<keyword evidence="2" id="KW-1185">Reference proteome</keyword>
<sequence>MYILKEQVGLRISVTVQGRRYRSLVRSWAYGSSSTGTKLLNDQKERQWSAEG</sequence>
<name>A0ABP0YV45_9ROSI</name>
<reference evidence="1 2" key="1">
    <citation type="submission" date="2024-03" db="EMBL/GenBank/DDBJ databases">
        <authorList>
            <person name="Gkanogiannis A."/>
            <person name="Becerra Lopez-Lavalle L."/>
        </authorList>
    </citation>
    <scope>NUCLEOTIDE SEQUENCE [LARGE SCALE GENOMIC DNA]</scope>
</reference>
<evidence type="ECO:0000313" key="2">
    <source>
        <dbReference type="Proteomes" id="UP001642487"/>
    </source>
</evidence>
<accession>A0ABP0YV45</accession>
<organism evidence="1 2">
    <name type="scientific">Citrullus colocynthis</name>
    <name type="common">colocynth</name>
    <dbReference type="NCBI Taxonomy" id="252529"/>
    <lineage>
        <taxon>Eukaryota</taxon>
        <taxon>Viridiplantae</taxon>
        <taxon>Streptophyta</taxon>
        <taxon>Embryophyta</taxon>
        <taxon>Tracheophyta</taxon>
        <taxon>Spermatophyta</taxon>
        <taxon>Magnoliopsida</taxon>
        <taxon>eudicotyledons</taxon>
        <taxon>Gunneridae</taxon>
        <taxon>Pentapetalae</taxon>
        <taxon>rosids</taxon>
        <taxon>fabids</taxon>
        <taxon>Cucurbitales</taxon>
        <taxon>Cucurbitaceae</taxon>
        <taxon>Benincaseae</taxon>
        <taxon>Citrullus</taxon>
    </lineage>
</organism>
<evidence type="ECO:0000313" key="1">
    <source>
        <dbReference type="EMBL" id="CAK9324407.1"/>
    </source>
</evidence>